<sequence length="89" mass="10299">MGELIINQHMIQIDPICGMPVDTEKAQFKAEIRGGTYYFCNEEHKRSFLENPRIAYFSMEVGLKNEMPTCIYHRFSSPCTGLSIVDSRY</sequence>
<dbReference type="EMBL" id="AE010299">
    <property type="protein sequence ID" value="AAM04746.1"/>
    <property type="molecule type" value="Genomic_DNA"/>
</dbReference>
<dbReference type="AlphaFoldDB" id="Q8TR54"/>
<reference evidence="2 3" key="1">
    <citation type="journal article" date="2002" name="Genome Res.">
        <title>The genome of Methanosarcina acetivorans reveals extensive metabolic and physiological diversity.</title>
        <authorList>
            <person name="Galagan J.E."/>
            <person name="Nusbaum C."/>
            <person name="Roy A."/>
            <person name="Endrizzi M.G."/>
            <person name="Macdonald P."/>
            <person name="FitzHugh W."/>
            <person name="Calvo S."/>
            <person name="Engels R."/>
            <person name="Smirnov S."/>
            <person name="Atnoor D."/>
            <person name="Brown A."/>
            <person name="Allen N."/>
            <person name="Naylor J."/>
            <person name="Stange-Thomann N."/>
            <person name="DeArellano K."/>
            <person name="Johnson R."/>
            <person name="Linton L."/>
            <person name="McEwan P."/>
            <person name="McKernan K."/>
            <person name="Talamas J."/>
            <person name="Tirrell A."/>
            <person name="Ye W."/>
            <person name="Zimmer A."/>
            <person name="Barber R.D."/>
            <person name="Cann I."/>
            <person name="Graham D.E."/>
            <person name="Grahame D.A."/>
            <person name="Guss A."/>
            <person name="Hedderich R."/>
            <person name="Ingram-Smith C."/>
            <person name="Kuettner C.H."/>
            <person name="Krzycki J.A."/>
            <person name="Leigh J.A."/>
            <person name="Li W."/>
            <person name="Liu J."/>
            <person name="Mukhopadhyay B."/>
            <person name="Reeve J.N."/>
            <person name="Smith K."/>
            <person name="Springer T.A."/>
            <person name="Umayam L.A."/>
            <person name="White O."/>
            <person name="White R.H."/>
            <person name="de Macario E.C."/>
            <person name="Ferry J.G."/>
            <person name="Jarrell K.F."/>
            <person name="Jing H."/>
            <person name="Macario A.J.L."/>
            <person name="Paulsen I."/>
            <person name="Pritchett M."/>
            <person name="Sowers K.R."/>
            <person name="Swanson R.V."/>
            <person name="Zinder S.H."/>
            <person name="Lander E."/>
            <person name="Metcalf W.W."/>
            <person name="Birren B."/>
        </authorList>
    </citation>
    <scope>NUCLEOTIDE SEQUENCE [LARGE SCALE GENOMIC DNA]</scope>
    <source>
        <strain evidence="3">ATCC 35395 / DSM 2834 / JCM 12185 / C2A</strain>
    </source>
</reference>
<dbReference type="RefSeq" id="WP_011021348.1">
    <property type="nucleotide sequence ID" value="NC_003552.1"/>
</dbReference>
<dbReference type="KEGG" id="mac:MA_1330"/>
<dbReference type="STRING" id="188937.MA_1330"/>
<dbReference type="InterPro" id="IPR011017">
    <property type="entry name" value="TRASH_dom"/>
</dbReference>
<evidence type="ECO:0000313" key="2">
    <source>
        <dbReference type="EMBL" id="AAM04746.1"/>
    </source>
</evidence>
<keyword evidence="3" id="KW-1185">Reference proteome</keyword>
<dbReference type="GO" id="GO:0016491">
    <property type="term" value="F:oxidoreductase activity"/>
    <property type="evidence" value="ECO:0007669"/>
    <property type="project" value="InterPro"/>
</dbReference>
<gene>
    <name evidence="2" type="ordered locus">MA_1330</name>
</gene>
<dbReference type="Pfam" id="PF04945">
    <property type="entry name" value="YHS"/>
    <property type="match status" value="1"/>
</dbReference>
<evidence type="ECO:0000259" key="1">
    <source>
        <dbReference type="SMART" id="SM00746"/>
    </source>
</evidence>
<dbReference type="Proteomes" id="UP000002487">
    <property type="component" value="Chromosome"/>
</dbReference>
<feature type="domain" description="TRASH" evidence="1">
    <location>
        <begin position="14"/>
        <end position="52"/>
    </location>
</feature>
<dbReference type="HOGENOM" id="CLU_2447635_0_0_2"/>
<proteinExistence type="predicted"/>
<accession>Q8TR54</accession>
<evidence type="ECO:0000313" key="3">
    <source>
        <dbReference type="Proteomes" id="UP000002487"/>
    </source>
</evidence>
<organism evidence="2 3">
    <name type="scientific">Methanosarcina acetivorans (strain ATCC 35395 / DSM 2834 / JCM 12185 / C2A)</name>
    <dbReference type="NCBI Taxonomy" id="188937"/>
    <lineage>
        <taxon>Archaea</taxon>
        <taxon>Methanobacteriati</taxon>
        <taxon>Methanobacteriota</taxon>
        <taxon>Stenosarchaea group</taxon>
        <taxon>Methanomicrobia</taxon>
        <taxon>Methanosarcinales</taxon>
        <taxon>Methanosarcinaceae</taxon>
        <taxon>Methanosarcina</taxon>
    </lineage>
</organism>
<dbReference type="EnsemblBacteria" id="AAM04746">
    <property type="protein sequence ID" value="AAM04746"/>
    <property type="gene ID" value="MA_1330"/>
</dbReference>
<dbReference type="Gene3D" id="1.10.620.20">
    <property type="entry name" value="Ribonucleotide Reductase, subunit A"/>
    <property type="match status" value="1"/>
</dbReference>
<dbReference type="InterPro" id="IPR012348">
    <property type="entry name" value="RNR-like"/>
</dbReference>
<dbReference type="SMART" id="SM00746">
    <property type="entry name" value="TRASH"/>
    <property type="match status" value="1"/>
</dbReference>
<name>Q8TR54_METAC</name>
<dbReference type="GeneID" id="32154411"/>
<dbReference type="InParanoid" id="Q8TR54"/>
<dbReference type="InterPro" id="IPR007029">
    <property type="entry name" value="YHS_dom"/>
</dbReference>
<protein>
    <recommendedName>
        <fullName evidence="1">TRASH domain-containing protein</fullName>
    </recommendedName>
</protein>